<sequence length="193" mass="22351">MPNTDRFKGHVQIAHDFTLDKFTYDNPVHYQPCIKVAFYFKKREDVSYEHFFTHWAQVHADLTVTCKNFGLFQCQRYIQHHQPPEMREGLLRMGMSPMDFDGCSTLWFKDWPDFQRFFTAPGYQGKLTEDCKHFMDVHGGISAFAGRDVIVFGRGIPGVDDEDGITDYVTGDKRVDGEDTNKAVDSEELTVFN</sequence>
<proteinExistence type="inferred from homology"/>
<comment type="similarity">
    <text evidence="1">Belongs to the tpcK family.</text>
</comment>
<evidence type="ECO:0000256" key="1">
    <source>
        <dbReference type="ARBA" id="ARBA00005986"/>
    </source>
</evidence>
<evidence type="ECO:0000313" key="4">
    <source>
        <dbReference type="Proteomes" id="UP000635477"/>
    </source>
</evidence>
<reference evidence="3" key="2">
    <citation type="submission" date="2020-05" db="EMBL/GenBank/DDBJ databases">
        <authorList>
            <person name="Kim H.-S."/>
            <person name="Proctor R.H."/>
            <person name="Brown D.W."/>
        </authorList>
    </citation>
    <scope>NUCLEOTIDE SEQUENCE</scope>
    <source>
        <strain evidence="3">NRRL 22465</strain>
    </source>
</reference>
<organism evidence="3 4">
    <name type="scientific">Fusarium zealandicum</name>
    <dbReference type="NCBI Taxonomy" id="1053134"/>
    <lineage>
        <taxon>Eukaryota</taxon>
        <taxon>Fungi</taxon>
        <taxon>Dikarya</taxon>
        <taxon>Ascomycota</taxon>
        <taxon>Pezizomycotina</taxon>
        <taxon>Sordariomycetes</taxon>
        <taxon>Hypocreomycetidae</taxon>
        <taxon>Hypocreales</taxon>
        <taxon>Nectriaceae</taxon>
        <taxon>Fusarium</taxon>
        <taxon>Fusarium staphyleae species complex</taxon>
    </lineage>
</organism>
<dbReference type="InterPro" id="IPR009799">
    <property type="entry name" value="EthD_dom"/>
</dbReference>
<gene>
    <name evidence="3" type="ORF">FZEAL_7658</name>
</gene>
<dbReference type="OrthoDB" id="3454835at2759"/>
<name>A0A8H4UG08_9HYPO</name>
<protein>
    <recommendedName>
        <fullName evidence="2">EthD domain-containing protein</fullName>
    </recommendedName>
</protein>
<dbReference type="Pfam" id="PF07110">
    <property type="entry name" value="EthD"/>
    <property type="match status" value="1"/>
</dbReference>
<comment type="caution">
    <text evidence="3">The sequence shown here is derived from an EMBL/GenBank/DDBJ whole genome shotgun (WGS) entry which is preliminary data.</text>
</comment>
<feature type="domain" description="EthD" evidence="2">
    <location>
        <begin position="43"/>
        <end position="137"/>
    </location>
</feature>
<dbReference type="Gene3D" id="3.30.70.100">
    <property type="match status" value="1"/>
</dbReference>
<accession>A0A8H4UG08</accession>
<reference evidence="3" key="1">
    <citation type="journal article" date="2020" name="BMC Genomics">
        <title>Correction to: Identification and distribution of gene clusters required for synthesis of sphingolipid metabolism inhibitors in diverse species of the filamentous fungus Fusarium.</title>
        <authorList>
            <person name="Kim H.S."/>
            <person name="Lohmar J.M."/>
            <person name="Busman M."/>
            <person name="Brown D.W."/>
            <person name="Naumann T.A."/>
            <person name="Divon H.H."/>
            <person name="Lysoe E."/>
            <person name="Uhlig S."/>
            <person name="Proctor R.H."/>
        </authorList>
    </citation>
    <scope>NUCLEOTIDE SEQUENCE</scope>
    <source>
        <strain evidence="3">NRRL 22465</strain>
    </source>
</reference>
<dbReference type="AlphaFoldDB" id="A0A8H4UG08"/>
<dbReference type="SUPFAM" id="SSF54909">
    <property type="entry name" value="Dimeric alpha+beta barrel"/>
    <property type="match status" value="1"/>
</dbReference>
<dbReference type="GO" id="GO:0016491">
    <property type="term" value="F:oxidoreductase activity"/>
    <property type="evidence" value="ECO:0007669"/>
    <property type="project" value="InterPro"/>
</dbReference>
<dbReference type="Proteomes" id="UP000635477">
    <property type="component" value="Unassembled WGS sequence"/>
</dbReference>
<keyword evidence="4" id="KW-1185">Reference proteome</keyword>
<dbReference type="EMBL" id="JABEYC010000627">
    <property type="protein sequence ID" value="KAF4975569.1"/>
    <property type="molecule type" value="Genomic_DNA"/>
</dbReference>
<dbReference type="InterPro" id="IPR011008">
    <property type="entry name" value="Dimeric_a/b-barrel"/>
</dbReference>
<evidence type="ECO:0000259" key="2">
    <source>
        <dbReference type="Pfam" id="PF07110"/>
    </source>
</evidence>
<evidence type="ECO:0000313" key="3">
    <source>
        <dbReference type="EMBL" id="KAF4975569.1"/>
    </source>
</evidence>